<organism evidence="5 6">
    <name type="scientific">Mahella australiensis (strain DSM 15567 / CIP 107919 / 50-1 BON)</name>
    <dbReference type="NCBI Taxonomy" id="697281"/>
    <lineage>
        <taxon>Bacteria</taxon>
        <taxon>Bacillati</taxon>
        <taxon>Bacillota</taxon>
        <taxon>Clostridia</taxon>
        <taxon>Thermoanaerobacterales</taxon>
        <taxon>Thermoanaerobacterales Family IV. Incertae Sedis</taxon>
        <taxon>Mahella</taxon>
    </lineage>
</organism>
<dbReference type="SMART" id="SM00347">
    <property type="entry name" value="HTH_MARR"/>
    <property type="match status" value="1"/>
</dbReference>
<evidence type="ECO:0000256" key="3">
    <source>
        <dbReference type="ARBA" id="ARBA00023163"/>
    </source>
</evidence>
<feature type="domain" description="HTH marR-type" evidence="4">
    <location>
        <begin position="6"/>
        <end position="138"/>
    </location>
</feature>
<dbReference type="PROSITE" id="PS50995">
    <property type="entry name" value="HTH_MARR_2"/>
    <property type="match status" value="1"/>
</dbReference>
<dbReference type="Pfam" id="PF01047">
    <property type="entry name" value="MarR"/>
    <property type="match status" value="1"/>
</dbReference>
<dbReference type="PRINTS" id="PR00598">
    <property type="entry name" value="HTHMARR"/>
</dbReference>
<dbReference type="GO" id="GO:0003700">
    <property type="term" value="F:DNA-binding transcription factor activity"/>
    <property type="evidence" value="ECO:0007669"/>
    <property type="project" value="InterPro"/>
</dbReference>
<evidence type="ECO:0000256" key="2">
    <source>
        <dbReference type="ARBA" id="ARBA00023125"/>
    </source>
</evidence>
<dbReference type="eggNOG" id="COG1846">
    <property type="taxonomic scope" value="Bacteria"/>
</dbReference>
<accession>F4A2C1</accession>
<dbReference type="PANTHER" id="PTHR42756">
    <property type="entry name" value="TRANSCRIPTIONAL REGULATOR, MARR"/>
    <property type="match status" value="1"/>
</dbReference>
<dbReference type="PANTHER" id="PTHR42756:SF1">
    <property type="entry name" value="TRANSCRIPTIONAL REPRESSOR OF EMRAB OPERON"/>
    <property type="match status" value="1"/>
</dbReference>
<proteinExistence type="predicted"/>
<evidence type="ECO:0000313" key="6">
    <source>
        <dbReference type="Proteomes" id="UP000008457"/>
    </source>
</evidence>
<name>F4A2C1_MAHA5</name>
<dbReference type="Proteomes" id="UP000008457">
    <property type="component" value="Chromosome"/>
</dbReference>
<dbReference type="InterPro" id="IPR011991">
    <property type="entry name" value="ArsR-like_HTH"/>
</dbReference>
<dbReference type="EMBL" id="CP002360">
    <property type="protein sequence ID" value="AEE96168.1"/>
    <property type="molecule type" value="Genomic_DNA"/>
</dbReference>
<reference evidence="5 6" key="2">
    <citation type="journal article" date="2011" name="Stand. Genomic Sci.">
        <title>Complete genome sequence of Mahella australiensis type strain (50-1 BON).</title>
        <authorList>
            <person name="Sikorski J."/>
            <person name="Teshima H."/>
            <person name="Nolan M."/>
            <person name="Lucas S."/>
            <person name="Hammon N."/>
            <person name="Deshpande S."/>
            <person name="Cheng J.F."/>
            <person name="Pitluck S."/>
            <person name="Liolios K."/>
            <person name="Pagani I."/>
            <person name="Ivanova N."/>
            <person name="Huntemann M."/>
            <person name="Mavromatis K."/>
            <person name="Ovchinikova G."/>
            <person name="Pati A."/>
            <person name="Tapia R."/>
            <person name="Han C."/>
            <person name="Goodwin L."/>
            <person name="Chen A."/>
            <person name="Palaniappan K."/>
            <person name="Land M."/>
            <person name="Hauser L."/>
            <person name="Ngatchou-Djao O.D."/>
            <person name="Rohde M."/>
            <person name="Pukall R."/>
            <person name="Spring S."/>
            <person name="Abt B."/>
            <person name="Goker M."/>
            <person name="Detter J.C."/>
            <person name="Woyke T."/>
            <person name="Bristow J."/>
            <person name="Markowitz V."/>
            <person name="Hugenholtz P."/>
            <person name="Eisen J.A."/>
            <person name="Kyrpides N.C."/>
            <person name="Klenk H.P."/>
            <person name="Lapidus A."/>
        </authorList>
    </citation>
    <scope>NUCLEOTIDE SEQUENCE [LARGE SCALE GENOMIC DNA]</scope>
    <source>
        <strain evidence="6">DSM 15567 / CIP 107919 / 50-1 BON</strain>
    </source>
</reference>
<evidence type="ECO:0000259" key="4">
    <source>
        <dbReference type="PROSITE" id="PS50995"/>
    </source>
</evidence>
<keyword evidence="6" id="KW-1185">Reference proteome</keyword>
<gene>
    <name evidence="5" type="ordered locus">Mahau_0970</name>
</gene>
<dbReference type="RefSeq" id="WP_013780598.1">
    <property type="nucleotide sequence ID" value="NC_015520.1"/>
</dbReference>
<keyword evidence="1" id="KW-0805">Transcription regulation</keyword>
<dbReference type="KEGG" id="mas:Mahau_0970"/>
<dbReference type="GO" id="GO:0003677">
    <property type="term" value="F:DNA binding"/>
    <property type="evidence" value="ECO:0007669"/>
    <property type="project" value="UniProtKB-KW"/>
</dbReference>
<dbReference type="InterPro" id="IPR036390">
    <property type="entry name" value="WH_DNA-bd_sf"/>
</dbReference>
<dbReference type="InterPro" id="IPR000835">
    <property type="entry name" value="HTH_MarR-typ"/>
</dbReference>
<dbReference type="STRING" id="697281.Mahau_0970"/>
<dbReference type="SUPFAM" id="SSF46785">
    <property type="entry name" value="Winged helix' DNA-binding domain"/>
    <property type="match status" value="1"/>
</dbReference>
<sequence>MGSPDESSLHFLLHQIIRYHFIRLHDLLAKIGLYQGQPPVLFMLWEHDGLTQKEIGKALNLKPPTVTVMLKRMENAGFLERRPDSKDMRLSRVYLTDKGRNARAEVENVFQQLENECFDGFTMEERILLRRFFIQIRDNLCKVNGSGMRL</sequence>
<evidence type="ECO:0000256" key="1">
    <source>
        <dbReference type="ARBA" id="ARBA00023015"/>
    </source>
</evidence>
<evidence type="ECO:0000313" key="5">
    <source>
        <dbReference type="EMBL" id="AEE96168.1"/>
    </source>
</evidence>
<protein>
    <submittedName>
        <fullName evidence="5">Transcriptional regulator, MarR family</fullName>
    </submittedName>
</protein>
<dbReference type="AlphaFoldDB" id="F4A2C1"/>
<dbReference type="Gene3D" id="1.10.10.10">
    <property type="entry name" value="Winged helix-like DNA-binding domain superfamily/Winged helix DNA-binding domain"/>
    <property type="match status" value="1"/>
</dbReference>
<dbReference type="InterPro" id="IPR036388">
    <property type="entry name" value="WH-like_DNA-bd_sf"/>
</dbReference>
<keyword evidence="3" id="KW-0804">Transcription</keyword>
<reference evidence="6" key="1">
    <citation type="submission" date="2010-11" db="EMBL/GenBank/DDBJ databases">
        <title>The complete genome of Mahella australiensis DSM 15567.</title>
        <authorList>
            <consortium name="US DOE Joint Genome Institute (JGI-PGF)"/>
            <person name="Lucas S."/>
            <person name="Copeland A."/>
            <person name="Lapidus A."/>
            <person name="Bruce D."/>
            <person name="Goodwin L."/>
            <person name="Pitluck S."/>
            <person name="Kyrpides N."/>
            <person name="Mavromatis K."/>
            <person name="Pagani I."/>
            <person name="Ivanova N."/>
            <person name="Teshima H."/>
            <person name="Brettin T."/>
            <person name="Detter J.C."/>
            <person name="Han C."/>
            <person name="Tapia R."/>
            <person name="Land M."/>
            <person name="Hauser L."/>
            <person name="Markowitz V."/>
            <person name="Cheng J.-F."/>
            <person name="Hugenholtz P."/>
            <person name="Woyke T."/>
            <person name="Wu D."/>
            <person name="Spring S."/>
            <person name="Pukall R."/>
            <person name="Steenblock K."/>
            <person name="Schneider S."/>
            <person name="Klenk H.-P."/>
            <person name="Eisen J.A."/>
        </authorList>
    </citation>
    <scope>NUCLEOTIDE SEQUENCE [LARGE SCALE GENOMIC DNA]</scope>
    <source>
        <strain evidence="6">DSM 15567 / CIP 107919 / 50-1 BON</strain>
    </source>
</reference>
<keyword evidence="2" id="KW-0238">DNA-binding</keyword>
<dbReference type="CDD" id="cd00090">
    <property type="entry name" value="HTH_ARSR"/>
    <property type="match status" value="1"/>
</dbReference>
<dbReference type="OrthoDB" id="6400170at2"/>
<dbReference type="HOGENOM" id="CLU_083287_18_7_9"/>